<protein>
    <submittedName>
        <fullName evidence="3">Uncharacterized protein</fullName>
    </submittedName>
</protein>
<organism evidence="3 4">
    <name type="scientific">Actinoplanes ianthinogenes</name>
    <dbReference type="NCBI Taxonomy" id="122358"/>
    <lineage>
        <taxon>Bacteria</taxon>
        <taxon>Bacillati</taxon>
        <taxon>Actinomycetota</taxon>
        <taxon>Actinomycetes</taxon>
        <taxon>Micromonosporales</taxon>
        <taxon>Micromonosporaceae</taxon>
        <taxon>Actinoplanes</taxon>
    </lineage>
</organism>
<dbReference type="Proteomes" id="UP000676967">
    <property type="component" value="Chromosome"/>
</dbReference>
<feature type="region of interest" description="Disordered" evidence="1">
    <location>
        <begin position="1"/>
        <end position="21"/>
    </location>
</feature>
<dbReference type="EMBL" id="AP023356">
    <property type="protein sequence ID" value="BCJ42115.1"/>
    <property type="molecule type" value="Genomic_DNA"/>
</dbReference>
<reference evidence="3 4" key="1">
    <citation type="submission" date="2020-08" db="EMBL/GenBank/DDBJ databases">
        <title>Whole genome shotgun sequence of Actinoplanes ianthinogenes NBRC 13996.</title>
        <authorList>
            <person name="Komaki H."/>
            <person name="Tamura T."/>
        </authorList>
    </citation>
    <scope>NUCLEOTIDE SEQUENCE [LARGE SCALE GENOMIC DNA]</scope>
    <source>
        <strain evidence="3 4">NBRC 13996</strain>
    </source>
</reference>
<evidence type="ECO:0000313" key="4">
    <source>
        <dbReference type="Proteomes" id="UP000676967"/>
    </source>
</evidence>
<name>A0ABM7LSC7_9ACTN</name>
<gene>
    <name evidence="3" type="ORF">Aiant_27720</name>
</gene>
<evidence type="ECO:0000256" key="1">
    <source>
        <dbReference type="SAM" id="MobiDB-lite"/>
    </source>
</evidence>
<dbReference type="RefSeq" id="WP_189334345.1">
    <property type="nucleotide sequence ID" value="NZ_AP023356.1"/>
</dbReference>
<accession>A0ABM7LSC7</accession>
<keyword evidence="4" id="KW-1185">Reference proteome</keyword>
<proteinExistence type="predicted"/>
<feature type="compositionally biased region" description="Low complexity" evidence="1">
    <location>
        <begin position="136"/>
        <end position="159"/>
    </location>
</feature>
<evidence type="ECO:0000256" key="2">
    <source>
        <dbReference type="SAM" id="Phobius"/>
    </source>
</evidence>
<keyword evidence="2" id="KW-0812">Transmembrane</keyword>
<keyword evidence="2" id="KW-1133">Transmembrane helix</keyword>
<feature type="region of interest" description="Disordered" evidence="1">
    <location>
        <begin position="95"/>
        <end position="193"/>
    </location>
</feature>
<evidence type="ECO:0000313" key="3">
    <source>
        <dbReference type="EMBL" id="BCJ42115.1"/>
    </source>
</evidence>
<feature type="transmembrane region" description="Helical" evidence="2">
    <location>
        <begin position="65"/>
        <end position="86"/>
    </location>
</feature>
<feature type="compositionally biased region" description="Low complexity" evidence="1">
    <location>
        <begin position="97"/>
        <end position="119"/>
    </location>
</feature>
<sequence length="307" mass="30813">MRPSDDHHGVPTPPAASLSDDQLRSLLHAEAAAHRPDREAMLARITSTAINDPAPARQRGSRLRLAVVGALVALFGGGGFAAQWALAGQTDNDQAIPSVSTPATPSATPSTSGMSTSPPANGPSTKPATAAPIRSTTPTGAPATPTATGTGPGAATGTPVDPDPALTKGQPGYTRVEQGPLWSDGSIDPASGDTQGAGVITLKSTEKLTALTVTVRVAKTPGLTSRGGTKSVPGASVSTDVTERSEALLYTFTLASADEIAPGTYTFTAKYSYPAGGRNAGGDTYEAVATTAGGQSLDVYGNFYPAG</sequence>
<keyword evidence="2" id="KW-0472">Membrane</keyword>